<protein>
    <submittedName>
        <fullName evidence="2">Uncharacterized protein</fullName>
    </submittedName>
</protein>
<keyword evidence="1" id="KW-0472">Membrane</keyword>
<proteinExistence type="predicted"/>
<organism evidence="2 3">
    <name type="scientific">Paenibacillus qinlingensis</name>
    <dbReference type="NCBI Taxonomy" id="1837343"/>
    <lineage>
        <taxon>Bacteria</taxon>
        <taxon>Bacillati</taxon>
        <taxon>Bacillota</taxon>
        <taxon>Bacilli</taxon>
        <taxon>Bacillales</taxon>
        <taxon>Paenibacillaceae</taxon>
        <taxon>Paenibacillus</taxon>
    </lineage>
</organism>
<evidence type="ECO:0000313" key="3">
    <source>
        <dbReference type="Proteomes" id="UP001267290"/>
    </source>
</evidence>
<gene>
    <name evidence="2" type="ORF">J2736_001507</name>
</gene>
<keyword evidence="1" id="KW-0812">Transmembrane</keyword>
<dbReference type="RefSeq" id="WP_310224891.1">
    <property type="nucleotide sequence ID" value="NZ_JAVDSB010000001.1"/>
</dbReference>
<sequence>MKQINMTIWFWARILLAIALMIAFFSRHQEPKVDNKFERLQWVGGAEYWLNTQGGTSANQLEGVIPALIINHLNPSARLQLSLRLKPVISKDSPEVYPVGSGVLMNGNEKISILVNSTSILNKTKLQDGSIYLHGTMNAILNSKSKQTNVSLQITGLMGSDEFEVRYPYADKEGYIVFGKGIHTHFDEITMINKILGEHSK</sequence>
<name>A0ABU1NSL3_9BACL</name>
<keyword evidence="1" id="KW-1133">Transmembrane helix</keyword>
<dbReference type="EMBL" id="JAVDSB010000001">
    <property type="protein sequence ID" value="MDR6550324.1"/>
    <property type="molecule type" value="Genomic_DNA"/>
</dbReference>
<evidence type="ECO:0000313" key="2">
    <source>
        <dbReference type="EMBL" id="MDR6550324.1"/>
    </source>
</evidence>
<comment type="caution">
    <text evidence="2">The sequence shown here is derived from an EMBL/GenBank/DDBJ whole genome shotgun (WGS) entry which is preliminary data.</text>
</comment>
<accession>A0ABU1NSL3</accession>
<dbReference type="Proteomes" id="UP001267290">
    <property type="component" value="Unassembled WGS sequence"/>
</dbReference>
<evidence type="ECO:0000256" key="1">
    <source>
        <dbReference type="SAM" id="Phobius"/>
    </source>
</evidence>
<reference evidence="2 3" key="1">
    <citation type="submission" date="2023-07" db="EMBL/GenBank/DDBJ databases">
        <title>Sorghum-associated microbial communities from plants grown in Nebraska, USA.</title>
        <authorList>
            <person name="Schachtman D."/>
        </authorList>
    </citation>
    <scope>NUCLEOTIDE SEQUENCE [LARGE SCALE GENOMIC DNA]</scope>
    <source>
        <strain evidence="2 3">CC258</strain>
    </source>
</reference>
<keyword evidence="3" id="KW-1185">Reference proteome</keyword>
<feature type="transmembrane region" description="Helical" evidence="1">
    <location>
        <begin position="6"/>
        <end position="26"/>
    </location>
</feature>